<evidence type="ECO:0000313" key="2">
    <source>
        <dbReference type="EMBL" id="KKN96726.1"/>
    </source>
</evidence>
<reference evidence="2" key="1">
    <citation type="journal article" date="2015" name="Nature">
        <title>Complex archaea that bridge the gap between prokaryotes and eukaryotes.</title>
        <authorList>
            <person name="Spang A."/>
            <person name="Saw J.H."/>
            <person name="Jorgensen S.L."/>
            <person name="Zaremba-Niedzwiedzka K."/>
            <person name="Martijn J."/>
            <person name="Lind A.E."/>
            <person name="van Eijk R."/>
            <person name="Schleper C."/>
            <person name="Guy L."/>
            <person name="Ettema T.J."/>
        </authorList>
    </citation>
    <scope>NUCLEOTIDE SEQUENCE</scope>
</reference>
<protein>
    <submittedName>
        <fullName evidence="2">Uncharacterized protein</fullName>
    </submittedName>
</protein>
<keyword evidence="1" id="KW-0812">Transmembrane</keyword>
<dbReference type="EMBL" id="LAZR01000062">
    <property type="protein sequence ID" value="KKN96726.1"/>
    <property type="molecule type" value="Genomic_DNA"/>
</dbReference>
<name>A0A0F9XCK4_9ZZZZ</name>
<gene>
    <name evidence="2" type="ORF">LCGC14_0163700</name>
</gene>
<accession>A0A0F9XCK4</accession>
<feature type="transmembrane region" description="Helical" evidence="1">
    <location>
        <begin position="12"/>
        <end position="29"/>
    </location>
</feature>
<sequence>MHEPQLDDLTLFLIVLIVAVGIYCFLTGVA</sequence>
<keyword evidence="1" id="KW-1133">Transmembrane helix</keyword>
<proteinExistence type="predicted"/>
<comment type="caution">
    <text evidence="2">The sequence shown here is derived from an EMBL/GenBank/DDBJ whole genome shotgun (WGS) entry which is preliminary data.</text>
</comment>
<dbReference type="AlphaFoldDB" id="A0A0F9XCK4"/>
<organism evidence="2">
    <name type="scientific">marine sediment metagenome</name>
    <dbReference type="NCBI Taxonomy" id="412755"/>
    <lineage>
        <taxon>unclassified sequences</taxon>
        <taxon>metagenomes</taxon>
        <taxon>ecological metagenomes</taxon>
    </lineage>
</organism>
<evidence type="ECO:0000256" key="1">
    <source>
        <dbReference type="SAM" id="Phobius"/>
    </source>
</evidence>
<keyword evidence="1" id="KW-0472">Membrane</keyword>